<keyword evidence="3" id="KW-0143">Chaperone</keyword>
<protein>
    <submittedName>
        <fullName evidence="4">Uncharacterized protein</fullName>
    </submittedName>
</protein>
<dbReference type="GO" id="GO:0005524">
    <property type="term" value="F:ATP binding"/>
    <property type="evidence" value="ECO:0007669"/>
    <property type="project" value="UniProtKB-KW"/>
</dbReference>
<evidence type="ECO:0000256" key="1">
    <source>
        <dbReference type="ARBA" id="ARBA00022741"/>
    </source>
</evidence>
<evidence type="ECO:0000313" key="4">
    <source>
        <dbReference type="EMBL" id="PPR99272.1"/>
    </source>
</evidence>
<dbReference type="InterPro" id="IPR002423">
    <property type="entry name" value="Cpn60/GroEL/TCP-1"/>
</dbReference>
<sequence length="320" mass="35189">MNEAKSLNEEIIVEDANAEDDISDGHDLSRKGIDGSRVIVVRSEEGDNKVVAVVLRGSTDSILDDLETAVDDCVNTYRKSYPSKETGLDQYAIAKFGESFELVPRTLAENAGLNPMDIISRLHEKHASGNAKVGIDLRGADSEDGVCNDFSTMKIWDPPQNLLSVLLCVVHGNIHLLCISENNTSIHPISNNPLQTSLSARPSAALGEMKPSVDSTIAMMNLPPMVQTTILTPRFSRTQNCSVNPTTSHSLVKARVINGAIHNTLRTCTNCLSLSPVNQETMSFVHDGRWRHNILFQINSFLTHQSYRQITQNSSTTTFR</sequence>
<dbReference type="InterPro" id="IPR017998">
    <property type="entry name" value="Chaperone_TCP-1"/>
</dbReference>
<name>A0A2P5X7F8_GOSBA</name>
<dbReference type="SUPFAM" id="SSF48592">
    <property type="entry name" value="GroEL equatorial domain-like"/>
    <property type="match status" value="1"/>
</dbReference>
<gene>
    <name evidence="4" type="ORF">GOBAR_AA21385</name>
</gene>
<dbReference type="OrthoDB" id="1748577at2759"/>
<keyword evidence="2" id="KW-0067">ATP-binding</keyword>
<dbReference type="Proteomes" id="UP000239757">
    <property type="component" value="Unassembled WGS sequence"/>
</dbReference>
<dbReference type="PANTHER" id="PTHR11353">
    <property type="entry name" value="CHAPERONIN"/>
    <property type="match status" value="1"/>
</dbReference>
<evidence type="ECO:0000256" key="3">
    <source>
        <dbReference type="ARBA" id="ARBA00023186"/>
    </source>
</evidence>
<organism evidence="4 5">
    <name type="scientific">Gossypium barbadense</name>
    <name type="common">Sea Island cotton</name>
    <name type="synonym">Hibiscus barbadensis</name>
    <dbReference type="NCBI Taxonomy" id="3634"/>
    <lineage>
        <taxon>Eukaryota</taxon>
        <taxon>Viridiplantae</taxon>
        <taxon>Streptophyta</taxon>
        <taxon>Embryophyta</taxon>
        <taxon>Tracheophyta</taxon>
        <taxon>Spermatophyta</taxon>
        <taxon>Magnoliopsida</taxon>
        <taxon>eudicotyledons</taxon>
        <taxon>Gunneridae</taxon>
        <taxon>Pentapetalae</taxon>
        <taxon>rosids</taxon>
        <taxon>malvids</taxon>
        <taxon>Malvales</taxon>
        <taxon>Malvaceae</taxon>
        <taxon>Malvoideae</taxon>
        <taxon>Gossypium</taxon>
    </lineage>
</organism>
<dbReference type="Gene3D" id="1.10.560.10">
    <property type="entry name" value="GroEL-like equatorial domain"/>
    <property type="match status" value="1"/>
</dbReference>
<proteinExistence type="predicted"/>
<dbReference type="EMBL" id="KZ665518">
    <property type="protein sequence ID" value="PPR99272.1"/>
    <property type="molecule type" value="Genomic_DNA"/>
</dbReference>
<accession>A0A2P5X7F8</accession>
<dbReference type="Pfam" id="PF00118">
    <property type="entry name" value="Cpn60_TCP1"/>
    <property type="match status" value="1"/>
</dbReference>
<evidence type="ECO:0000313" key="5">
    <source>
        <dbReference type="Proteomes" id="UP000239757"/>
    </source>
</evidence>
<keyword evidence="1" id="KW-0547">Nucleotide-binding</keyword>
<evidence type="ECO:0000256" key="2">
    <source>
        <dbReference type="ARBA" id="ARBA00022840"/>
    </source>
</evidence>
<dbReference type="AlphaFoldDB" id="A0A2P5X7F8"/>
<dbReference type="InterPro" id="IPR027413">
    <property type="entry name" value="GROEL-like_equatorial_sf"/>
</dbReference>
<dbReference type="GO" id="GO:0140662">
    <property type="term" value="F:ATP-dependent protein folding chaperone"/>
    <property type="evidence" value="ECO:0007669"/>
    <property type="project" value="InterPro"/>
</dbReference>
<reference evidence="4 5" key="1">
    <citation type="submission" date="2015-01" db="EMBL/GenBank/DDBJ databases">
        <title>Genome of allotetraploid Gossypium barbadense reveals genomic plasticity and fiber elongation in cotton evolution.</title>
        <authorList>
            <person name="Chen X."/>
            <person name="Liu X."/>
            <person name="Zhao B."/>
            <person name="Zheng H."/>
            <person name="Hu Y."/>
            <person name="Lu G."/>
            <person name="Yang C."/>
            <person name="Chen J."/>
            <person name="Shan C."/>
            <person name="Zhang L."/>
            <person name="Zhou Y."/>
            <person name="Wang L."/>
            <person name="Guo W."/>
            <person name="Bai Y."/>
            <person name="Ruan J."/>
            <person name="Shangguan X."/>
            <person name="Mao Y."/>
            <person name="Jiang J."/>
            <person name="Zhu Y."/>
            <person name="Lei J."/>
            <person name="Kang H."/>
            <person name="Chen S."/>
            <person name="He X."/>
            <person name="Wang R."/>
            <person name="Wang Y."/>
            <person name="Chen J."/>
            <person name="Wang L."/>
            <person name="Yu S."/>
            <person name="Wang B."/>
            <person name="Wei J."/>
            <person name="Song S."/>
            <person name="Lu X."/>
            <person name="Gao Z."/>
            <person name="Gu W."/>
            <person name="Deng X."/>
            <person name="Ma D."/>
            <person name="Wang S."/>
            <person name="Liang W."/>
            <person name="Fang L."/>
            <person name="Cai C."/>
            <person name="Zhu X."/>
            <person name="Zhou B."/>
            <person name="Zhang Y."/>
            <person name="Chen Z."/>
            <person name="Xu S."/>
            <person name="Zhu R."/>
            <person name="Wang S."/>
            <person name="Zhang T."/>
            <person name="Zhao G."/>
        </authorList>
    </citation>
    <scope>NUCLEOTIDE SEQUENCE [LARGE SCALE GENOMIC DNA]</scope>
    <source>
        <strain evidence="5">cv. Xinhai21</strain>
        <tissue evidence="4">Leaf</tissue>
    </source>
</reference>